<evidence type="ECO:0000256" key="1">
    <source>
        <dbReference type="SAM" id="MobiDB-lite"/>
    </source>
</evidence>
<name>A0A9W9DEX9_9AGAR</name>
<dbReference type="AlphaFoldDB" id="A0A9W9DEX9"/>
<reference evidence="2" key="2">
    <citation type="journal article" date="2023" name="Proc. Natl. Acad. Sci. U.S.A.">
        <title>A global phylogenomic analysis of the shiitake genus Lentinula.</title>
        <authorList>
            <person name="Sierra-Patev S."/>
            <person name="Min B."/>
            <person name="Naranjo-Ortiz M."/>
            <person name="Looney B."/>
            <person name="Konkel Z."/>
            <person name="Slot J.C."/>
            <person name="Sakamoto Y."/>
            <person name="Steenwyk J.L."/>
            <person name="Rokas A."/>
            <person name="Carro J."/>
            <person name="Camarero S."/>
            <person name="Ferreira P."/>
            <person name="Molpeceres G."/>
            <person name="Ruiz-Duenas F.J."/>
            <person name="Serrano A."/>
            <person name="Henrissat B."/>
            <person name="Drula E."/>
            <person name="Hughes K.W."/>
            <person name="Mata J.L."/>
            <person name="Ishikawa N.K."/>
            <person name="Vargas-Isla R."/>
            <person name="Ushijima S."/>
            <person name="Smith C.A."/>
            <person name="Donoghue J."/>
            <person name="Ahrendt S."/>
            <person name="Andreopoulos W."/>
            <person name="He G."/>
            <person name="LaButti K."/>
            <person name="Lipzen A."/>
            <person name="Ng V."/>
            <person name="Riley R."/>
            <person name="Sandor L."/>
            <person name="Barry K."/>
            <person name="Martinez A.T."/>
            <person name="Xiao Y."/>
            <person name="Gibbons J.G."/>
            <person name="Terashima K."/>
            <person name="Grigoriev I.V."/>
            <person name="Hibbett D."/>
        </authorList>
    </citation>
    <scope>NUCLEOTIDE SEQUENCE</scope>
    <source>
        <strain evidence="2">Sp2 HRB7682 ss15</strain>
    </source>
</reference>
<comment type="caution">
    <text evidence="2">The sequence shown here is derived from an EMBL/GenBank/DDBJ whole genome shotgun (WGS) entry which is preliminary data.</text>
</comment>
<feature type="compositionally biased region" description="Polar residues" evidence="1">
    <location>
        <begin position="440"/>
        <end position="459"/>
    </location>
</feature>
<proteinExistence type="predicted"/>
<feature type="region of interest" description="Disordered" evidence="1">
    <location>
        <begin position="403"/>
        <end position="459"/>
    </location>
</feature>
<reference evidence="2" key="1">
    <citation type="submission" date="2022-08" db="EMBL/GenBank/DDBJ databases">
        <authorList>
            <consortium name="DOE Joint Genome Institute"/>
            <person name="Min B."/>
            <person name="Riley R."/>
            <person name="Sierra-Patev S."/>
            <person name="Naranjo-Ortiz M."/>
            <person name="Looney B."/>
            <person name="Konkel Z."/>
            <person name="Slot J.C."/>
            <person name="Sakamoto Y."/>
            <person name="Steenwyk J.L."/>
            <person name="Rokas A."/>
            <person name="Carro J."/>
            <person name="Camarero S."/>
            <person name="Ferreira P."/>
            <person name="Molpeceres G."/>
            <person name="Ruiz-Duenas F.J."/>
            <person name="Serrano A."/>
            <person name="Henrissat B."/>
            <person name="Drula E."/>
            <person name="Hughes K.W."/>
            <person name="Mata J.L."/>
            <person name="Ishikawa N.K."/>
            <person name="Vargas-Isla R."/>
            <person name="Ushijima S."/>
            <person name="Smith C.A."/>
            <person name="Ahrendt S."/>
            <person name="Andreopoulos W."/>
            <person name="He G."/>
            <person name="Labutti K."/>
            <person name="Lipzen A."/>
            <person name="Ng V."/>
            <person name="Sandor L."/>
            <person name="Barry K."/>
            <person name="Martinez A.T."/>
            <person name="Xiao Y."/>
            <person name="Gibbons J.G."/>
            <person name="Terashima K."/>
            <person name="Hibbett D.S."/>
            <person name="Grigoriev I.V."/>
        </authorList>
    </citation>
    <scope>NUCLEOTIDE SEQUENCE</scope>
    <source>
        <strain evidence="2">Sp2 HRB7682 ss15</strain>
    </source>
</reference>
<feature type="region of interest" description="Disordered" evidence="1">
    <location>
        <begin position="747"/>
        <end position="770"/>
    </location>
</feature>
<evidence type="ECO:0000313" key="2">
    <source>
        <dbReference type="EMBL" id="KAJ4465780.1"/>
    </source>
</evidence>
<gene>
    <name evidence="2" type="ORF">C8J55DRAFT_566035</name>
</gene>
<protein>
    <submittedName>
        <fullName evidence="2">Uncharacterized protein</fullName>
    </submittedName>
</protein>
<evidence type="ECO:0000313" key="3">
    <source>
        <dbReference type="Proteomes" id="UP001150238"/>
    </source>
</evidence>
<dbReference type="Proteomes" id="UP001150238">
    <property type="component" value="Unassembled WGS sequence"/>
</dbReference>
<feature type="region of interest" description="Disordered" evidence="1">
    <location>
        <begin position="1"/>
        <end position="87"/>
    </location>
</feature>
<feature type="compositionally biased region" description="Polar residues" evidence="1">
    <location>
        <begin position="36"/>
        <end position="56"/>
    </location>
</feature>
<dbReference type="EMBL" id="JANVFS010000048">
    <property type="protein sequence ID" value="KAJ4465780.1"/>
    <property type="molecule type" value="Genomic_DNA"/>
</dbReference>
<organism evidence="2 3">
    <name type="scientific">Lentinula lateritia</name>
    <dbReference type="NCBI Taxonomy" id="40482"/>
    <lineage>
        <taxon>Eukaryota</taxon>
        <taxon>Fungi</taxon>
        <taxon>Dikarya</taxon>
        <taxon>Basidiomycota</taxon>
        <taxon>Agaricomycotina</taxon>
        <taxon>Agaricomycetes</taxon>
        <taxon>Agaricomycetidae</taxon>
        <taxon>Agaricales</taxon>
        <taxon>Marasmiineae</taxon>
        <taxon>Omphalotaceae</taxon>
        <taxon>Lentinula</taxon>
    </lineage>
</organism>
<sequence length="770" mass="83312">MTTSGPRPLRLASSAESPTITPPTPLTPRSAGLASSKRNSSFRLNSRRQSSISYNPRSRDDPLSSALFSPRHAAPVLTPDSPRLKGLNPEANEAHIVEQTLLHPQSSAHETELLQCLYSYFLVDLYLMAHNTNGERRLPSSTSPSPDSIPITNATHLPSASIYSAASLSYLDSLSTQAQGAGSAAMLEALGGMKEIRDSVQQGVGRFLGAVAGTPPLIVDPSRIRRHRVHHQHPLMPRLARDSPSLHKAHSVTLYRLLSQKRTVLERPQRELYIEEGTYVRDANLARSRLNRLLKHWNFCLCGIESKSEKRMSLPARTLSSGSGADSWMGSMVGKRWEDTISKNQKRASVLLSDVSQSISQSFPQSIIQALVSPPLSASSELAPPSGYHNGIKKQASLASASSTSLLDEDIPPEESGGSLTPLLEPSPAPFPVLSPTKLAPSSSEPQPKSPMKNKSINSPSGYSWLQHVSAPVLIRPTSKTSDLLHFAQDSWRNGRITERSTIDVRGGELATPSWKSRLHRQLSDVETALSIKIPDLPGFPHPKRNAPIPPLADLITLRSFQLSSAEEKLAIQAVATMVDPAPINFNVTVPKLPFVVSLLSESSSLTPIASVQTDPFALTHPNITLGITGYVLSLPPDAFPVLSTFLTHYLAGRSNLISISTPLVSDMTIEANFPAPNPKPQILRNVTIHDMKMKPGNTFLASGTVLAHIVLPKGMDVDIDIDVKCVLPDVLVFDGEVPDDVHIGTPPVQPLPNPLPEGALGHIRPDEGI</sequence>
<accession>A0A9W9DEX9</accession>